<dbReference type="Gene3D" id="3.40.47.10">
    <property type="match status" value="1"/>
</dbReference>
<evidence type="ECO:0000313" key="6">
    <source>
        <dbReference type="Proteomes" id="UP000326565"/>
    </source>
</evidence>
<dbReference type="Proteomes" id="UP000326565">
    <property type="component" value="Unassembled WGS sequence"/>
</dbReference>
<evidence type="ECO:0000256" key="2">
    <source>
        <dbReference type="ARBA" id="ARBA00022553"/>
    </source>
</evidence>
<evidence type="ECO:0000313" key="5">
    <source>
        <dbReference type="EMBL" id="KAB8072422.1"/>
    </source>
</evidence>
<dbReference type="OrthoDB" id="329835at2759"/>
<dbReference type="GO" id="GO:0006633">
    <property type="term" value="P:fatty acid biosynthetic process"/>
    <property type="evidence" value="ECO:0007669"/>
    <property type="project" value="TreeGrafter"/>
</dbReference>
<keyword evidence="3" id="KW-0808">Transferase</keyword>
<dbReference type="Pfam" id="PF00109">
    <property type="entry name" value="ketoacyl-synt"/>
    <property type="match status" value="1"/>
</dbReference>
<keyword evidence="1" id="KW-0596">Phosphopantetheine</keyword>
<keyword evidence="6" id="KW-1185">Reference proteome</keyword>
<dbReference type="InterPro" id="IPR020841">
    <property type="entry name" value="PKS_Beta-ketoAc_synthase_dom"/>
</dbReference>
<dbReference type="EMBL" id="ML732247">
    <property type="protein sequence ID" value="KAB8072422.1"/>
    <property type="molecule type" value="Genomic_DNA"/>
</dbReference>
<protein>
    <submittedName>
        <fullName evidence="5">Beta-ketoacyl synthase</fullName>
    </submittedName>
</protein>
<dbReference type="InterPro" id="IPR016039">
    <property type="entry name" value="Thiolase-like"/>
</dbReference>
<evidence type="ECO:0000256" key="3">
    <source>
        <dbReference type="ARBA" id="ARBA00022679"/>
    </source>
</evidence>
<proteinExistence type="predicted"/>
<dbReference type="SMART" id="SM00825">
    <property type="entry name" value="PKS_KS"/>
    <property type="match status" value="1"/>
</dbReference>
<gene>
    <name evidence="5" type="ORF">BDV29DRAFT_158525</name>
</gene>
<dbReference type="PROSITE" id="PS52004">
    <property type="entry name" value="KS3_2"/>
    <property type="match status" value="1"/>
</dbReference>
<dbReference type="PANTHER" id="PTHR43775:SF20">
    <property type="entry name" value="HYBRID PKS-NRPS SYNTHETASE APDA"/>
    <property type="match status" value="1"/>
</dbReference>
<dbReference type="PANTHER" id="PTHR43775">
    <property type="entry name" value="FATTY ACID SYNTHASE"/>
    <property type="match status" value="1"/>
</dbReference>
<organism evidence="5 6">
    <name type="scientific">Aspergillus leporis</name>
    <dbReference type="NCBI Taxonomy" id="41062"/>
    <lineage>
        <taxon>Eukaryota</taxon>
        <taxon>Fungi</taxon>
        <taxon>Dikarya</taxon>
        <taxon>Ascomycota</taxon>
        <taxon>Pezizomycotina</taxon>
        <taxon>Eurotiomycetes</taxon>
        <taxon>Eurotiomycetidae</taxon>
        <taxon>Eurotiales</taxon>
        <taxon>Aspergillaceae</taxon>
        <taxon>Aspergillus</taxon>
        <taxon>Aspergillus subgen. Circumdati</taxon>
    </lineage>
</organism>
<dbReference type="CDD" id="cd00833">
    <property type="entry name" value="PKS"/>
    <property type="match status" value="1"/>
</dbReference>
<dbReference type="AlphaFoldDB" id="A0A5N5WZC8"/>
<sequence>MHKNEWITINAPTPFQFSSQTGKQSTVFDLCEIFILSGYPLKWLSLPEGANSPSALWKLLEKPQDVCQEIPEDRFNTTAFYHPDGSHHGTTNVQNSYLLHEDMRVFDTAFFNISPNEADSIDPQQRLLLETVYGALESGGHTMEGLRGSDTAVYVGTMGIDYNDTLLRDINTIPTYFATGTNRAIISNRVSYFFDWHGPKVFIFREQDDCKGVPLRMGDGARILPDQLSLLFGDCNSRATIKAAELFHTLARVLSGVHFEKIGETDDYNTYRAGGSKCLFLYGDFGWSISFNTEGRKDPAEVTPHFLRLMPGTPTDIRTGKRNCILRGGPDFHQNIIPDSFPLPQKNSSWVPRCAGKAIKQFEYWASRRDEFQLTLRTHIEPSPE</sequence>
<name>A0A5N5WZC8_9EURO</name>
<dbReference type="GO" id="GO:0044550">
    <property type="term" value="P:secondary metabolite biosynthetic process"/>
    <property type="evidence" value="ECO:0007669"/>
    <property type="project" value="TreeGrafter"/>
</dbReference>
<dbReference type="InterPro" id="IPR014030">
    <property type="entry name" value="Ketoacyl_synth_N"/>
</dbReference>
<evidence type="ECO:0000256" key="1">
    <source>
        <dbReference type="ARBA" id="ARBA00022450"/>
    </source>
</evidence>
<accession>A0A5N5WZC8</accession>
<keyword evidence="2" id="KW-0597">Phosphoprotein</keyword>
<evidence type="ECO:0000259" key="4">
    <source>
        <dbReference type="PROSITE" id="PS52004"/>
    </source>
</evidence>
<reference evidence="5 6" key="1">
    <citation type="submission" date="2019-04" db="EMBL/GenBank/DDBJ databases">
        <title>Friends and foes A comparative genomics study of 23 Aspergillus species from section Flavi.</title>
        <authorList>
            <consortium name="DOE Joint Genome Institute"/>
            <person name="Kjaerbolling I."/>
            <person name="Vesth T."/>
            <person name="Frisvad J.C."/>
            <person name="Nybo J.L."/>
            <person name="Theobald S."/>
            <person name="Kildgaard S."/>
            <person name="Isbrandt T."/>
            <person name="Kuo A."/>
            <person name="Sato A."/>
            <person name="Lyhne E.K."/>
            <person name="Kogle M.E."/>
            <person name="Wiebenga A."/>
            <person name="Kun R.S."/>
            <person name="Lubbers R.J."/>
            <person name="Makela M.R."/>
            <person name="Barry K."/>
            <person name="Chovatia M."/>
            <person name="Clum A."/>
            <person name="Daum C."/>
            <person name="Haridas S."/>
            <person name="He G."/>
            <person name="LaButti K."/>
            <person name="Lipzen A."/>
            <person name="Mondo S."/>
            <person name="Riley R."/>
            <person name="Salamov A."/>
            <person name="Simmons B.A."/>
            <person name="Magnuson J.K."/>
            <person name="Henrissat B."/>
            <person name="Mortensen U.H."/>
            <person name="Larsen T.O."/>
            <person name="Devries R.P."/>
            <person name="Grigoriev I.V."/>
            <person name="Machida M."/>
            <person name="Baker S.E."/>
            <person name="Andersen M.R."/>
        </authorList>
    </citation>
    <scope>NUCLEOTIDE SEQUENCE [LARGE SCALE GENOMIC DNA]</scope>
    <source>
        <strain evidence="5 6">CBS 151.66</strain>
    </source>
</reference>
<feature type="domain" description="Ketosynthase family 3 (KS3)" evidence="4">
    <location>
        <begin position="31"/>
        <end position="385"/>
    </location>
</feature>
<dbReference type="GO" id="GO:0004312">
    <property type="term" value="F:fatty acid synthase activity"/>
    <property type="evidence" value="ECO:0007669"/>
    <property type="project" value="TreeGrafter"/>
</dbReference>
<dbReference type="InterPro" id="IPR050091">
    <property type="entry name" value="PKS_NRPS_Biosynth_Enz"/>
</dbReference>
<dbReference type="SUPFAM" id="SSF53901">
    <property type="entry name" value="Thiolase-like"/>
    <property type="match status" value="1"/>
</dbReference>